<reference evidence="1 2" key="1">
    <citation type="journal article" date="2005" name="J. Bacteriol.">
        <title>Insights into genome plasticity and pathogenicity of the plant pathogenic Bacterium Xanthomonas campestris pv. vesicatoria revealed by the complete genome sequence.</title>
        <authorList>
            <person name="Thieme F."/>
            <person name="Koebnik R."/>
            <person name="Bekel T."/>
            <person name="Berger C."/>
            <person name="Boch J."/>
            <person name="Buettner D."/>
            <person name="Caldana C."/>
            <person name="Gaigalat L."/>
            <person name="Goesmann A."/>
            <person name="Kay S."/>
            <person name="Kirchner O."/>
            <person name="Lanz C."/>
            <person name="Linke B."/>
            <person name="McHardy A.C."/>
            <person name="Meyer F."/>
            <person name="Mittenhuber G."/>
            <person name="Nies D.H."/>
            <person name="Niesbach-Kloesgen U."/>
            <person name="Patschkowski T."/>
            <person name="Rueckert C."/>
            <person name="Rupp O."/>
            <person name="Schneicker S."/>
            <person name="Schuster S.C."/>
            <person name="Vorhoelter F.J."/>
            <person name="Weber E."/>
            <person name="Puehler A."/>
            <person name="Bonas U."/>
            <person name="Bartels D."/>
            <person name="Kaiser O."/>
        </authorList>
    </citation>
    <scope>NUCLEOTIDE SEQUENCE [LARGE SCALE GENOMIC DNA]</scope>
    <source>
        <strain evidence="1 2">85-10</strain>
    </source>
</reference>
<sequence>MSTAEMPAGEVVSPSARCARLRQQVPLRASSLRVAASRCTPLPRVHASAHCAHLRPLITAVPTSRLPPALRSPRTADAAGQASCARVTDDDPMSWRRLAPLRTSHADGAAERRRRHERTRLCIVAAMCARAQSPPPPIQARSGARRLRDTGRGLRAAAPWSRRVSLRWSSSAVEAIIARPINRVAMRPASTPVFAPLTAHASLWAVLAMGAAVLLSNILVQYPINDWLTWGAFSYPLAFLRVGRDRVNNSQK</sequence>
<protein>
    <submittedName>
        <fullName evidence="1">Uncharacterized protein</fullName>
    </submittedName>
</protein>
<gene>
    <name evidence="1" type="ordered locus">XCV0582</name>
</gene>
<evidence type="ECO:0000313" key="2">
    <source>
        <dbReference type="Proteomes" id="UP000007069"/>
    </source>
</evidence>
<evidence type="ECO:0000313" key="1">
    <source>
        <dbReference type="EMBL" id="CAJ22213.1"/>
    </source>
</evidence>
<dbReference type="eggNOG" id="COG1738">
    <property type="taxonomic scope" value="Bacteria"/>
</dbReference>
<dbReference type="Proteomes" id="UP000007069">
    <property type="component" value="Chromosome"/>
</dbReference>
<dbReference type="KEGG" id="xcv:XCV0582"/>
<organism evidence="2">
    <name type="scientific">Xanthomonas euvesicatoria pv. vesicatoria (strain 85-10)</name>
    <name type="common">Xanthomonas campestris pv. vesicatoria</name>
    <dbReference type="NCBI Taxonomy" id="316273"/>
    <lineage>
        <taxon>Bacteria</taxon>
        <taxon>Pseudomonadati</taxon>
        <taxon>Pseudomonadota</taxon>
        <taxon>Gammaproteobacteria</taxon>
        <taxon>Lysobacterales</taxon>
        <taxon>Lysobacteraceae</taxon>
        <taxon>Xanthomonas</taxon>
    </lineage>
</organism>
<dbReference type="EMBL" id="AM039952">
    <property type="protein sequence ID" value="CAJ22213.1"/>
    <property type="molecule type" value="Genomic_DNA"/>
</dbReference>
<dbReference type="AlphaFoldDB" id="Q3BY50"/>
<proteinExistence type="predicted"/>
<name>Q3BY50_XANE5</name>
<dbReference type="HOGENOM" id="CLU_1102437_0_0_6"/>
<accession>Q3BY50</accession>